<name>A0A2T5TW17_9SPHN</name>
<dbReference type="EMBL" id="QAYE01000021">
    <property type="protein sequence ID" value="PTW43452.1"/>
    <property type="molecule type" value="Genomic_DNA"/>
</dbReference>
<gene>
    <name evidence="1" type="ORF">C8J25_1219</name>
</gene>
<dbReference type="AlphaFoldDB" id="A0A2T5TW17"/>
<comment type="caution">
    <text evidence="1">The sequence shown here is derived from an EMBL/GenBank/DDBJ whole genome shotgun (WGS) entry which is preliminary data.</text>
</comment>
<evidence type="ECO:0000313" key="2">
    <source>
        <dbReference type="Proteomes" id="UP000244013"/>
    </source>
</evidence>
<evidence type="ECO:0000313" key="1">
    <source>
        <dbReference type="EMBL" id="PTW43452.1"/>
    </source>
</evidence>
<sequence length="81" mass="9275">MKKYLKRDNHVDLLAINRAKERIWNLISGLMMVTVDGSFRFFAAMHRDDDFIECAFIVLDIEAGTAKIDPYTLGPPDDAEK</sequence>
<proteinExistence type="predicted"/>
<dbReference type="Proteomes" id="UP000244013">
    <property type="component" value="Unassembled WGS sequence"/>
</dbReference>
<protein>
    <submittedName>
        <fullName evidence="1">Uncharacterized protein</fullName>
    </submittedName>
</protein>
<reference evidence="1 2" key="1">
    <citation type="submission" date="2018-04" db="EMBL/GenBank/DDBJ databases">
        <title>Genomic Encyclopedia of Type Strains, Phase III (KMG-III): the genomes of soil and plant-associated and newly described type strains.</title>
        <authorList>
            <person name="Whitman W."/>
        </authorList>
    </citation>
    <scope>NUCLEOTIDE SEQUENCE [LARGE SCALE GENOMIC DNA]</scope>
    <source>
        <strain evidence="1 2">MA-olki</strain>
    </source>
</reference>
<organism evidence="1 2">
    <name type="scientific">Sphingomonas faeni</name>
    <dbReference type="NCBI Taxonomy" id="185950"/>
    <lineage>
        <taxon>Bacteria</taxon>
        <taxon>Pseudomonadati</taxon>
        <taxon>Pseudomonadota</taxon>
        <taxon>Alphaproteobacteria</taxon>
        <taxon>Sphingomonadales</taxon>
        <taxon>Sphingomonadaceae</taxon>
        <taxon>Sphingomonas</taxon>
    </lineage>
</organism>
<accession>A0A2T5TW17</accession>